<dbReference type="InterPro" id="IPR043128">
    <property type="entry name" value="Rev_trsase/Diguanyl_cyclase"/>
</dbReference>
<feature type="transmembrane region" description="Helical" evidence="3">
    <location>
        <begin position="121"/>
        <end position="143"/>
    </location>
</feature>
<dbReference type="Gene3D" id="3.30.70.270">
    <property type="match status" value="1"/>
</dbReference>
<accession>A0ABT2V6N0</accession>
<dbReference type="SUPFAM" id="SSF55073">
    <property type="entry name" value="Nucleotide cyclase"/>
    <property type="match status" value="1"/>
</dbReference>
<keyword evidence="6" id="KW-1185">Reference proteome</keyword>
<dbReference type="SUPFAM" id="SSF55785">
    <property type="entry name" value="PYP-like sensor domain (PAS domain)"/>
    <property type="match status" value="1"/>
</dbReference>
<dbReference type="InterPro" id="IPR029787">
    <property type="entry name" value="Nucleotide_cyclase"/>
</dbReference>
<organism evidence="5 6">
    <name type="scientific">Pseudomonas peradeniyensis</name>
    <dbReference type="NCBI Taxonomy" id="2745488"/>
    <lineage>
        <taxon>Bacteria</taxon>
        <taxon>Pseudomonadati</taxon>
        <taxon>Pseudomonadota</taxon>
        <taxon>Gammaproteobacteria</taxon>
        <taxon>Pseudomonadales</taxon>
        <taxon>Pseudomonadaceae</taxon>
        <taxon>Pseudomonas</taxon>
    </lineage>
</organism>
<keyword evidence="3" id="KW-0472">Membrane</keyword>
<gene>
    <name evidence="5" type="ORF">OC929_04795</name>
</gene>
<dbReference type="Pfam" id="PF00990">
    <property type="entry name" value="GGDEF"/>
    <property type="match status" value="1"/>
</dbReference>
<feature type="transmembrane region" description="Helical" evidence="3">
    <location>
        <begin position="91"/>
        <end position="109"/>
    </location>
</feature>
<evidence type="ECO:0000313" key="5">
    <source>
        <dbReference type="EMBL" id="MCU7237359.1"/>
    </source>
</evidence>
<dbReference type="PANTHER" id="PTHR45138">
    <property type="entry name" value="REGULATORY COMPONENTS OF SENSORY TRANSDUCTION SYSTEM"/>
    <property type="match status" value="1"/>
</dbReference>
<reference evidence="5" key="2">
    <citation type="submission" date="2022-09" db="EMBL/GenBank/DDBJ databases">
        <authorList>
            <person name="Cesa-Luna C."/>
            <person name="Girard L."/>
            <person name="Lood C."/>
            <person name="Hofte M."/>
            <person name="De Mot R."/>
        </authorList>
    </citation>
    <scope>NUCLEOTIDE SEQUENCE</scope>
    <source>
        <strain evidence="5">COR51</strain>
    </source>
</reference>
<dbReference type="InterPro" id="IPR050469">
    <property type="entry name" value="Diguanylate_Cyclase"/>
</dbReference>
<evidence type="ECO:0000256" key="1">
    <source>
        <dbReference type="ARBA" id="ARBA00012528"/>
    </source>
</evidence>
<keyword evidence="3" id="KW-1133">Transmembrane helix</keyword>
<dbReference type="Gene3D" id="3.30.450.20">
    <property type="entry name" value="PAS domain"/>
    <property type="match status" value="1"/>
</dbReference>
<feature type="transmembrane region" description="Helical" evidence="3">
    <location>
        <begin position="195"/>
        <end position="216"/>
    </location>
</feature>
<dbReference type="RefSeq" id="WP_262950589.1">
    <property type="nucleotide sequence ID" value="NZ_JAOSLA010000004.1"/>
</dbReference>
<proteinExistence type="predicted"/>
<feature type="transmembrane region" description="Helical" evidence="3">
    <location>
        <begin position="155"/>
        <end position="175"/>
    </location>
</feature>
<dbReference type="NCBIfam" id="TIGR00229">
    <property type="entry name" value="sensory_box"/>
    <property type="match status" value="1"/>
</dbReference>
<evidence type="ECO:0000313" key="6">
    <source>
        <dbReference type="Proteomes" id="UP001139994"/>
    </source>
</evidence>
<sequence length="506" mass="55661">MNALLFSPVFLGTNILVASAIICLALWYYSRPHPGPGLWTLGILLLMPGQYLTLGGTYSASLLYNVLSYTLQVSGEAVLVIGIFRFLGRPAPWWLVPAACLTALPWLLWQSQVGLPDSEVLIALYAFVSALIRALACWALLRLPGDRRLRSARRFAALNFGLLALCSLVGGFLSLLDDQQDGGPRQGFESMSEMFTYNVGYPLWILCLFGLTLLTLRRFLLAAQSSAARFERLMNITSAAVVIVRNGRIVDGNPMLRQLFGHDRAYFHDLPLAHLFKAEQDLEQQLGRFDGVPLDRLAVRSDGGQFDAELTVAALDDGTHVAEIRDVSGRKSLEKALRRTASRDALTGVMNRGAFNEQAQLVLSQAKRNGRSLCLAILDIDHFKRINDSHGHPIGDLALKAFSAVCERQVRRSDLFARFGGEEFVLLLSDTDAQQAFALLERLRTSWSAHRLDIPGGQLQSTVSIGMVRIDGEAALDAWINLADQALYAAKQAGRDRTQVYSGSAA</sequence>
<dbReference type="Pfam" id="PF13426">
    <property type="entry name" value="PAS_9"/>
    <property type="match status" value="1"/>
</dbReference>
<dbReference type="PANTHER" id="PTHR45138:SF9">
    <property type="entry name" value="DIGUANYLATE CYCLASE DGCM-RELATED"/>
    <property type="match status" value="1"/>
</dbReference>
<evidence type="ECO:0000256" key="2">
    <source>
        <dbReference type="ARBA" id="ARBA00034247"/>
    </source>
</evidence>
<dbReference type="InterPro" id="IPR000160">
    <property type="entry name" value="GGDEF_dom"/>
</dbReference>
<feature type="transmembrane region" description="Helical" evidence="3">
    <location>
        <begin position="6"/>
        <end position="29"/>
    </location>
</feature>
<dbReference type="InterPro" id="IPR035965">
    <property type="entry name" value="PAS-like_dom_sf"/>
</dbReference>
<keyword evidence="3" id="KW-0812">Transmembrane</keyword>
<dbReference type="EC" id="2.7.7.65" evidence="1"/>
<reference evidence="5" key="3">
    <citation type="journal article" date="2023" name="mSystems">
        <title>Charting the Lipopeptidome of Nonpathogenic Pseudomonas.</title>
        <authorList>
            <person name="Cesa-Luna C."/>
            <person name="Geudens N."/>
            <person name="Girard L."/>
            <person name="De Roo V."/>
            <person name="Maklad H.R."/>
            <person name="Martins J.C."/>
            <person name="Hofte M."/>
            <person name="De Mot R."/>
        </authorList>
    </citation>
    <scope>NUCLEOTIDE SEQUENCE</scope>
    <source>
        <strain evidence="5">COR51</strain>
    </source>
</reference>
<protein>
    <recommendedName>
        <fullName evidence="1">diguanylate cyclase</fullName>
        <ecNumber evidence="1">2.7.7.65</ecNumber>
    </recommendedName>
</protein>
<comment type="caution">
    <text evidence="5">The sequence shown here is derived from an EMBL/GenBank/DDBJ whole genome shotgun (WGS) entry which is preliminary data.</text>
</comment>
<dbReference type="PROSITE" id="PS50887">
    <property type="entry name" value="GGDEF"/>
    <property type="match status" value="1"/>
</dbReference>
<dbReference type="NCBIfam" id="TIGR00254">
    <property type="entry name" value="GGDEF"/>
    <property type="match status" value="1"/>
</dbReference>
<feature type="transmembrane region" description="Helical" evidence="3">
    <location>
        <begin position="66"/>
        <end position="84"/>
    </location>
</feature>
<reference evidence="5" key="1">
    <citation type="journal article" date="2022" name="Microbiol. Spectr.">
        <title>An Nuclear Magnetic Resonance Fingerprint Matching Approach for the Identification and Structural Re-Evaluation of Pseudomonas Lipopeptides.</title>
        <authorList>
            <person name="De Roo V."/>
            <person name="Verleysen Y."/>
            <person name="Kovacs B."/>
            <person name="De Vleeschouwer M."/>
            <person name="Muangkaew P."/>
            <person name="Girard L."/>
            <person name="Hofte M."/>
            <person name="De Mot R."/>
            <person name="Madder A."/>
            <person name="Geudens N."/>
            <person name="Martins J.C."/>
        </authorList>
    </citation>
    <scope>NUCLEOTIDE SEQUENCE</scope>
    <source>
        <strain evidence="5">COR51</strain>
    </source>
</reference>
<comment type="catalytic activity">
    <reaction evidence="2">
        <text>2 GTP = 3',3'-c-di-GMP + 2 diphosphate</text>
        <dbReference type="Rhea" id="RHEA:24898"/>
        <dbReference type="ChEBI" id="CHEBI:33019"/>
        <dbReference type="ChEBI" id="CHEBI:37565"/>
        <dbReference type="ChEBI" id="CHEBI:58805"/>
        <dbReference type="EC" id="2.7.7.65"/>
    </reaction>
</comment>
<dbReference type="EMBL" id="JAOSLA010000004">
    <property type="protein sequence ID" value="MCU7237359.1"/>
    <property type="molecule type" value="Genomic_DNA"/>
</dbReference>
<dbReference type="CDD" id="cd01949">
    <property type="entry name" value="GGDEF"/>
    <property type="match status" value="1"/>
</dbReference>
<evidence type="ECO:0000259" key="4">
    <source>
        <dbReference type="PROSITE" id="PS50887"/>
    </source>
</evidence>
<dbReference type="InterPro" id="IPR000014">
    <property type="entry name" value="PAS"/>
</dbReference>
<name>A0ABT2V6N0_9PSED</name>
<feature type="transmembrane region" description="Helical" evidence="3">
    <location>
        <begin position="36"/>
        <end position="54"/>
    </location>
</feature>
<dbReference type="SMART" id="SM00267">
    <property type="entry name" value="GGDEF"/>
    <property type="match status" value="1"/>
</dbReference>
<dbReference type="Proteomes" id="UP001139994">
    <property type="component" value="Unassembled WGS sequence"/>
</dbReference>
<feature type="domain" description="GGDEF" evidence="4">
    <location>
        <begin position="371"/>
        <end position="503"/>
    </location>
</feature>
<evidence type="ECO:0000256" key="3">
    <source>
        <dbReference type="SAM" id="Phobius"/>
    </source>
</evidence>